<dbReference type="InterPro" id="IPR036910">
    <property type="entry name" value="HMG_box_dom_sf"/>
</dbReference>
<evidence type="ECO:0000256" key="1">
    <source>
        <dbReference type="SAM" id="MobiDB-lite"/>
    </source>
</evidence>
<name>A0A0G4FJL2_VITBC</name>
<feature type="compositionally biased region" description="Acidic residues" evidence="1">
    <location>
        <begin position="214"/>
        <end position="230"/>
    </location>
</feature>
<evidence type="ECO:0000313" key="3">
    <source>
        <dbReference type="Proteomes" id="UP000041254"/>
    </source>
</evidence>
<feature type="region of interest" description="Disordered" evidence="1">
    <location>
        <begin position="172"/>
        <end position="363"/>
    </location>
</feature>
<dbReference type="AlphaFoldDB" id="A0A0G4FJL2"/>
<feature type="compositionally biased region" description="Acidic residues" evidence="1">
    <location>
        <begin position="340"/>
        <end position="349"/>
    </location>
</feature>
<evidence type="ECO:0000313" key="2">
    <source>
        <dbReference type="EMBL" id="CEM13938.1"/>
    </source>
</evidence>
<keyword evidence="3" id="KW-1185">Reference proteome</keyword>
<protein>
    <submittedName>
        <fullName evidence="2">Uncharacterized protein</fullName>
    </submittedName>
</protein>
<feature type="compositionally biased region" description="Basic residues" evidence="1">
    <location>
        <begin position="353"/>
        <end position="363"/>
    </location>
</feature>
<reference evidence="2 3" key="1">
    <citation type="submission" date="2014-11" db="EMBL/GenBank/DDBJ databases">
        <authorList>
            <person name="Zhu J."/>
            <person name="Qi W."/>
            <person name="Song R."/>
        </authorList>
    </citation>
    <scope>NUCLEOTIDE SEQUENCE [LARGE SCALE GENOMIC DNA]</scope>
</reference>
<feature type="compositionally biased region" description="Basic and acidic residues" evidence="1">
    <location>
        <begin position="174"/>
        <end position="190"/>
    </location>
</feature>
<sequence>MSCLPPITGYTMFLFKKWKEHKAKGELSGDKEADIFHQVDKEWKDTPEAARQGHRKLAEDSRSHLVSVTPAFQLPLPSALDVAKTVIKGREAISSKGGKKATKKDKGGGEGEDDGEGEGDKQERGGVDIFSADCLEYLVECNPERTTYELWHAAKKKWTSLPKLVKTRFNKQAEQMKSEEHVNNHEEARAKSGRPGARQGKGKGQAKKLRGGGDSEDEYMDTDDDDDDEAAYGCAADEKRPDRGALMKAMAAQHKHNKAKNKEERERIKREEKERQKEKEQKATAAKHKEEGEAAAAAAAQSKRDDDGETDKVGVGVKQRAAGQAEGGGGGAEGAASKMDEDDDDDDSEPPIKKRGRIKRRLT</sequence>
<gene>
    <name evidence="2" type="ORF">Vbra_102</name>
</gene>
<feature type="compositionally biased region" description="Basic residues" evidence="1">
    <location>
        <begin position="200"/>
        <end position="210"/>
    </location>
</feature>
<dbReference type="VEuPathDB" id="CryptoDB:Vbra_102"/>
<proteinExistence type="predicted"/>
<dbReference type="InParanoid" id="A0A0G4FJL2"/>
<dbReference type="EMBL" id="CDMY01000449">
    <property type="protein sequence ID" value="CEM13938.1"/>
    <property type="molecule type" value="Genomic_DNA"/>
</dbReference>
<feature type="compositionally biased region" description="Basic and acidic residues" evidence="1">
    <location>
        <begin position="302"/>
        <end position="312"/>
    </location>
</feature>
<accession>A0A0G4FJL2</accession>
<feature type="compositionally biased region" description="Basic and acidic residues" evidence="1">
    <location>
        <begin position="236"/>
        <end position="245"/>
    </location>
</feature>
<feature type="region of interest" description="Disordered" evidence="1">
    <location>
        <begin position="93"/>
        <end position="126"/>
    </location>
</feature>
<feature type="compositionally biased region" description="Basic and acidic residues" evidence="1">
    <location>
        <begin position="260"/>
        <end position="292"/>
    </location>
</feature>
<dbReference type="SUPFAM" id="SSF47095">
    <property type="entry name" value="HMG-box"/>
    <property type="match status" value="2"/>
</dbReference>
<organism evidence="2 3">
    <name type="scientific">Vitrella brassicaformis (strain CCMP3155)</name>
    <dbReference type="NCBI Taxonomy" id="1169540"/>
    <lineage>
        <taxon>Eukaryota</taxon>
        <taxon>Sar</taxon>
        <taxon>Alveolata</taxon>
        <taxon>Colpodellida</taxon>
        <taxon>Vitrellaceae</taxon>
        <taxon>Vitrella</taxon>
    </lineage>
</organism>
<dbReference type="Proteomes" id="UP000041254">
    <property type="component" value="Unassembled WGS sequence"/>
</dbReference>